<gene>
    <name evidence="3" type="ORF">J2W52_005360</name>
</gene>
<dbReference type="RefSeq" id="WP_310235186.1">
    <property type="nucleotide sequence ID" value="NZ_JAVDUP010000009.1"/>
</dbReference>
<feature type="domain" description="FAD-binding" evidence="2">
    <location>
        <begin position="8"/>
        <end position="342"/>
    </location>
</feature>
<dbReference type="Proteomes" id="UP001250791">
    <property type="component" value="Unassembled WGS sequence"/>
</dbReference>
<organism evidence="3 4">
    <name type="scientific">Rhizobium miluonense</name>
    <dbReference type="NCBI Taxonomy" id="411945"/>
    <lineage>
        <taxon>Bacteria</taxon>
        <taxon>Pseudomonadati</taxon>
        <taxon>Pseudomonadota</taxon>
        <taxon>Alphaproteobacteria</taxon>
        <taxon>Hyphomicrobiales</taxon>
        <taxon>Rhizobiaceae</taxon>
        <taxon>Rhizobium/Agrobacterium group</taxon>
        <taxon>Rhizobium</taxon>
    </lineage>
</organism>
<accession>A0ABU1SXM0</accession>
<dbReference type="PANTHER" id="PTHR43476">
    <property type="entry name" value="3-(3-HYDROXY-PHENYL)PROPIONATE/3-HYDROXYCINNAMIC ACID HYDROXYLASE"/>
    <property type="match status" value="1"/>
</dbReference>
<name>A0ABU1SXM0_9HYPH</name>
<dbReference type="PRINTS" id="PR00420">
    <property type="entry name" value="RNGMNOXGNASE"/>
</dbReference>
<dbReference type="PANTHER" id="PTHR43476:SF3">
    <property type="entry name" value="FAD-BINDING MONOOXYGENASE"/>
    <property type="match status" value="1"/>
</dbReference>
<dbReference type="NCBIfam" id="NF004829">
    <property type="entry name" value="PRK06183.1-3"/>
    <property type="match status" value="1"/>
</dbReference>
<dbReference type="Gene3D" id="3.30.70.2450">
    <property type="match status" value="1"/>
</dbReference>
<evidence type="ECO:0000313" key="4">
    <source>
        <dbReference type="Proteomes" id="UP001250791"/>
    </source>
</evidence>
<keyword evidence="4" id="KW-1185">Reference proteome</keyword>
<dbReference type="EC" id="1.14.13.127" evidence="3"/>
<dbReference type="InterPro" id="IPR050631">
    <property type="entry name" value="PheA/TfdB_FAD_monoxygenase"/>
</dbReference>
<proteinExistence type="predicted"/>
<dbReference type="EMBL" id="JAVDUP010000009">
    <property type="protein sequence ID" value="MDR6903727.1"/>
    <property type="molecule type" value="Genomic_DNA"/>
</dbReference>
<dbReference type="Gene3D" id="3.50.50.60">
    <property type="entry name" value="FAD/NAD(P)-binding domain"/>
    <property type="match status" value="1"/>
</dbReference>
<protein>
    <submittedName>
        <fullName evidence="3">3-(3-hydroxy-phenyl)propionate hydroxylase</fullName>
        <ecNumber evidence="3">1.14.13.127</ecNumber>
    </submittedName>
</protein>
<keyword evidence="1 3" id="KW-0560">Oxidoreductase</keyword>
<comment type="caution">
    <text evidence="3">The sequence shown here is derived from an EMBL/GenBank/DDBJ whole genome shotgun (WGS) entry which is preliminary data.</text>
</comment>
<evidence type="ECO:0000259" key="2">
    <source>
        <dbReference type="Pfam" id="PF01494"/>
    </source>
</evidence>
<evidence type="ECO:0000256" key="1">
    <source>
        <dbReference type="ARBA" id="ARBA00023002"/>
    </source>
</evidence>
<evidence type="ECO:0000313" key="3">
    <source>
        <dbReference type="EMBL" id="MDR6903727.1"/>
    </source>
</evidence>
<dbReference type="InterPro" id="IPR002938">
    <property type="entry name" value="FAD-bd"/>
</dbReference>
<sequence>MACNIPLRTEVLIVGCGPVGATLALMLGKREISTLIIDKATDICQMPRAIAFDFDALRILQSAGIDDAAFDKVKIPYVRFVSPLFGEFARINTGIEIDTHPAQITFYQPDLERALRDRLAESGSITTCFGVSFVDLVQDEVGVTAKIQGPDGLDVEVRARYLVAADGASSTIRTKVGLDFKGQSFAEDWLIIDAGNARTPIDHVEFICDHRRPTPHMTAPGGRQRWEFMLGRGESRQQMEADAKVEELLAPWGGLGAMEIERRAVYRFHARSAVSYRKGRVFLVGDAAHITPPFVGQGLVSGLRDVANLSWKLAYVLKGDAAQHTLDSYDCERRPHAKKMINLARFMGKLIMPRNRVAAFTSHGMMKIVRTVPGLRRFLEEQGIRPANRYRRGLFLKPSWGAHRKSGSMLPQEWLVDVEGNERRSDDVLGNNFALVGLGVDMERYLDDYAIEVLRKLRATKIWIAAPNQTVTNSAGFTRKMNAPVSPKGEETIILVRPDRIIMGACKARELNNMLKTVERQVFHSPPEGF</sequence>
<dbReference type="SUPFAM" id="SSF51905">
    <property type="entry name" value="FAD/NAD(P)-binding domain"/>
    <property type="match status" value="1"/>
</dbReference>
<dbReference type="InterPro" id="IPR036188">
    <property type="entry name" value="FAD/NAD-bd_sf"/>
</dbReference>
<reference evidence="3 4" key="1">
    <citation type="submission" date="2023-07" db="EMBL/GenBank/DDBJ databases">
        <title>Sorghum-associated microbial communities from plants grown in Nebraska, USA.</title>
        <authorList>
            <person name="Schachtman D."/>
        </authorList>
    </citation>
    <scope>NUCLEOTIDE SEQUENCE [LARGE SCALE GENOMIC DNA]</scope>
    <source>
        <strain evidence="3 4">3199</strain>
    </source>
</reference>
<dbReference type="GO" id="GO:0008688">
    <property type="term" value="F:3-(3-hydroxyphenyl)propionate hydroxylase activity"/>
    <property type="evidence" value="ECO:0007669"/>
    <property type="project" value="UniProtKB-EC"/>
</dbReference>
<dbReference type="Pfam" id="PF01494">
    <property type="entry name" value="FAD_binding_3"/>
    <property type="match status" value="1"/>
</dbReference>